<name>A0A9Q0HHP6_9MAGN</name>
<dbReference type="Proteomes" id="UP001141806">
    <property type="component" value="Unassembled WGS sequence"/>
</dbReference>
<proteinExistence type="predicted"/>
<keyword evidence="1" id="KW-0808">Transferase</keyword>
<dbReference type="EMBL" id="JAMYWD010000007">
    <property type="protein sequence ID" value="KAJ4964870.1"/>
    <property type="molecule type" value="Genomic_DNA"/>
</dbReference>
<dbReference type="PANTHER" id="PTHR46116:SF41">
    <property type="entry name" value="UBIQUITIN-CONJUGATING ENZYME E2 25-RELATED"/>
    <property type="match status" value="1"/>
</dbReference>
<dbReference type="OrthoDB" id="47801at2759"/>
<evidence type="ECO:0000313" key="6">
    <source>
        <dbReference type="EMBL" id="KAJ4964870.1"/>
    </source>
</evidence>
<dbReference type="PANTHER" id="PTHR46116">
    <property type="entry name" value="(E3-INDEPENDENT) E2 UBIQUITIN-CONJUGATING ENZYME"/>
    <property type="match status" value="1"/>
</dbReference>
<evidence type="ECO:0000256" key="3">
    <source>
        <dbReference type="SAM" id="MobiDB-lite"/>
    </source>
</evidence>
<evidence type="ECO:0000313" key="7">
    <source>
        <dbReference type="Proteomes" id="UP001141806"/>
    </source>
</evidence>
<dbReference type="GO" id="GO:0061631">
    <property type="term" value="F:ubiquitin conjugating enzyme activity"/>
    <property type="evidence" value="ECO:0007669"/>
    <property type="project" value="TreeGrafter"/>
</dbReference>
<accession>A0A9Q0HHP6</accession>
<dbReference type="Pfam" id="PF23043">
    <property type="entry name" value="SH3-B_UBE2O"/>
    <property type="match status" value="1"/>
</dbReference>
<protein>
    <submittedName>
        <fullName evidence="6">Uncharacterized protein</fullName>
    </submittedName>
</protein>
<dbReference type="AlphaFoldDB" id="A0A9Q0HHP6"/>
<feature type="domain" description="UBE2O-like tandem tSH3-B" evidence="5">
    <location>
        <begin position="251"/>
        <end position="384"/>
    </location>
</feature>
<dbReference type="InterPro" id="IPR057733">
    <property type="entry name" value="UBE2O-like_SH3-B"/>
</dbReference>
<comment type="caution">
    <text evidence="6">The sequence shown here is derived from an EMBL/GenBank/DDBJ whole genome shotgun (WGS) entry which is preliminary data.</text>
</comment>
<gene>
    <name evidence="6" type="ORF">NE237_016719</name>
</gene>
<evidence type="ECO:0000259" key="4">
    <source>
        <dbReference type="Pfam" id="PF23043"/>
    </source>
</evidence>
<organism evidence="6 7">
    <name type="scientific">Protea cynaroides</name>
    <dbReference type="NCBI Taxonomy" id="273540"/>
    <lineage>
        <taxon>Eukaryota</taxon>
        <taxon>Viridiplantae</taxon>
        <taxon>Streptophyta</taxon>
        <taxon>Embryophyta</taxon>
        <taxon>Tracheophyta</taxon>
        <taxon>Spermatophyta</taxon>
        <taxon>Magnoliopsida</taxon>
        <taxon>Proteales</taxon>
        <taxon>Proteaceae</taxon>
        <taxon>Protea</taxon>
    </lineage>
</organism>
<feature type="compositionally biased region" description="Polar residues" evidence="3">
    <location>
        <begin position="155"/>
        <end position="164"/>
    </location>
</feature>
<evidence type="ECO:0000256" key="2">
    <source>
        <dbReference type="ARBA" id="ARBA00022786"/>
    </source>
</evidence>
<dbReference type="Pfam" id="PF23046">
    <property type="entry name" value="tSH3-B_UBE2O"/>
    <property type="match status" value="1"/>
</dbReference>
<feature type="domain" description="UBE2O-like SH3-B" evidence="4">
    <location>
        <begin position="477"/>
        <end position="528"/>
    </location>
</feature>
<dbReference type="InterPro" id="IPR057735">
    <property type="entry name" value="UBE2O-like_tSH3-B"/>
</dbReference>
<keyword evidence="2" id="KW-0833">Ubl conjugation pathway</keyword>
<sequence length="660" mass="72836">MFKYLKSLYTPRNRWTYSSLLLQNNGNPLINSLTTFDKDEDLKTINIAFGSHSIAPMLIEQPKEKWREKLRRSSKEIFHLFSIPFRNFLISGQILSIFISKFSYHCNKAALVVHSTTRPTGNLGSQEAIRPQEVAVNQPTVPFIYRHNEHDDDSNGNGSRNRGASKSDPLIADQVRVIGTDHFETTHNFNDVTVVDRGFSHGDIVTAALNPTGQVGIVVDVNLSVDLLAADGSIIKDVSSRDLKRVREFSVGDYVVLGPWLGRVYSVLDNVTVLFDDGAMCKVMNAHPLWLKPVSKHIIEGGHFPFYPGQRVRACSSSVFMNSRWFSGLWRANRLEGTVTKVTIGSVFISWIESADSGSGFGSSTTPDEEQNPEDLKLLACFAHAKWRRGHWCLFPLYSQSSSIQEDKGSIGVKHEDLTIDELVSADLESGYSSEEGIEEILGGDCPSFQNTEAVDLDLVPELDENSGNVGNKVSSECSSCDYVVEKASDDSDDIDVAGRVGVVKSVNAKEKTAIVRWSKTVDRPEDPGRYITGFKDGDIEVTWADGMVSTVGPQSIYAFGFNGNEESIGAGSEVIDDAASGETVNEEEINVLEHAEEDAELQSAIDNNPEAEDIITVHSEENNSRRNGPLSISRGRKQTDPLCLEFGDKNAISEFYVCL</sequence>
<evidence type="ECO:0000259" key="5">
    <source>
        <dbReference type="Pfam" id="PF23046"/>
    </source>
</evidence>
<feature type="region of interest" description="Disordered" evidence="3">
    <location>
        <begin position="146"/>
        <end position="166"/>
    </location>
</feature>
<evidence type="ECO:0000256" key="1">
    <source>
        <dbReference type="ARBA" id="ARBA00022679"/>
    </source>
</evidence>
<keyword evidence="7" id="KW-1185">Reference proteome</keyword>
<reference evidence="6" key="1">
    <citation type="journal article" date="2023" name="Plant J.">
        <title>The genome of the king protea, Protea cynaroides.</title>
        <authorList>
            <person name="Chang J."/>
            <person name="Duong T.A."/>
            <person name="Schoeman C."/>
            <person name="Ma X."/>
            <person name="Roodt D."/>
            <person name="Barker N."/>
            <person name="Li Z."/>
            <person name="Van de Peer Y."/>
            <person name="Mizrachi E."/>
        </authorList>
    </citation>
    <scope>NUCLEOTIDE SEQUENCE</scope>
    <source>
        <tissue evidence="6">Young leaves</tissue>
    </source>
</reference>